<name>A0A5N6QF34_9ROSI</name>
<dbReference type="InterPro" id="IPR001471">
    <property type="entry name" value="AP2/ERF_dom"/>
</dbReference>
<dbReference type="EMBL" id="CM017321">
    <property type="protein sequence ID" value="KAE7997735.1"/>
    <property type="molecule type" value="Genomic_DNA"/>
</dbReference>
<sequence length="169" mass="18604">MPGDALNLRRDSLTVAGAPSGTPPAKVVRRETHFRGVRKRPWGRFAAEIRDPWRKTRKWLGTFDTAVEAALAYDEAAISLRGSKARTNFGLRGLLVSPPVSVAGTSGEVFGFRPMPEFFPGGVIPAPARSEFKGYMMENADVVVAGQEEKKKMKEKPFLFDLNLPAPLF</sequence>
<keyword evidence="2" id="KW-0936">Ethylene signaling pathway</keyword>
<dbReference type="SUPFAM" id="SSF54171">
    <property type="entry name" value="DNA-binding domain"/>
    <property type="match status" value="1"/>
</dbReference>
<dbReference type="GO" id="GO:0009873">
    <property type="term" value="P:ethylene-activated signaling pathway"/>
    <property type="evidence" value="ECO:0007669"/>
    <property type="project" value="UniProtKB-KW"/>
</dbReference>
<gene>
    <name evidence="8" type="ORF">FH972_002340</name>
</gene>
<evidence type="ECO:0000256" key="3">
    <source>
        <dbReference type="ARBA" id="ARBA00023015"/>
    </source>
</evidence>
<keyword evidence="9" id="KW-1185">Reference proteome</keyword>
<reference evidence="8 9" key="1">
    <citation type="submission" date="2019-06" db="EMBL/GenBank/DDBJ databases">
        <title>A chromosomal-level reference genome of Carpinus fangiana (Coryloideae, Betulaceae).</title>
        <authorList>
            <person name="Yang X."/>
            <person name="Wang Z."/>
            <person name="Zhang L."/>
            <person name="Hao G."/>
            <person name="Liu J."/>
            <person name="Yang Y."/>
        </authorList>
    </citation>
    <scope>NUCLEOTIDE SEQUENCE [LARGE SCALE GENOMIC DNA]</scope>
    <source>
        <strain evidence="8">Cfa_2016G</strain>
        <tissue evidence="8">Leaf</tissue>
    </source>
</reference>
<keyword evidence="5" id="KW-0804">Transcription</keyword>
<evidence type="ECO:0000313" key="8">
    <source>
        <dbReference type="EMBL" id="KAE7997735.1"/>
    </source>
</evidence>
<protein>
    <recommendedName>
        <fullName evidence="7">AP2/ERF domain-containing protein</fullName>
    </recommendedName>
</protein>
<evidence type="ECO:0000313" key="9">
    <source>
        <dbReference type="Proteomes" id="UP000327013"/>
    </source>
</evidence>
<dbReference type="PRINTS" id="PR00367">
    <property type="entry name" value="ETHRSPELEMNT"/>
</dbReference>
<evidence type="ECO:0000256" key="2">
    <source>
        <dbReference type="ARBA" id="ARBA00022745"/>
    </source>
</evidence>
<dbReference type="OrthoDB" id="1931494at2759"/>
<dbReference type="PANTHER" id="PTHR31677:SF157">
    <property type="entry name" value="AP2_ERF DOMAIN-CONTAINING PROTEIN"/>
    <property type="match status" value="1"/>
</dbReference>
<dbReference type="InterPro" id="IPR016177">
    <property type="entry name" value="DNA-bd_dom_sf"/>
</dbReference>
<dbReference type="InterPro" id="IPR036955">
    <property type="entry name" value="AP2/ERF_dom_sf"/>
</dbReference>
<dbReference type="PANTHER" id="PTHR31677">
    <property type="entry name" value="AP2 DOMAIN CLASS TRANSCRIPTION FACTOR"/>
    <property type="match status" value="1"/>
</dbReference>
<dbReference type="FunFam" id="3.30.730.10:FF:000001">
    <property type="entry name" value="Ethylene-responsive transcription factor 2"/>
    <property type="match status" value="1"/>
</dbReference>
<evidence type="ECO:0000259" key="7">
    <source>
        <dbReference type="PROSITE" id="PS51032"/>
    </source>
</evidence>
<dbReference type="Proteomes" id="UP000327013">
    <property type="component" value="Chromosome 1"/>
</dbReference>
<dbReference type="SMART" id="SM00380">
    <property type="entry name" value="AP2"/>
    <property type="match status" value="1"/>
</dbReference>
<dbReference type="GO" id="GO:0005634">
    <property type="term" value="C:nucleus"/>
    <property type="evidence" value="ECO:0007669"/>
    <property type="project" value="UniProtKB-SubCell"/>
</dbReference>
<evidence type="ECO:0000256" key="4">
    <source>
        <dbReference type="ARBA" id="ARBA00023125"/>
    </source>
</evidence>
<dbReference type="CDD" id="cd00018">
    <property type="entry name" value="AP2"/>
    <property type="match status" value="1"/>
</dbReference>
<evidence type="ECO:0000256" key="6">
    <source>
        <dbReference type="ARBA" id="ARBA00023242"/>
    </source>
</evidence>
<dbReference type="PROSITE" id="PS51032">
    <property type="entry name" value="AP2_ERF"/>
    <property type="match status" value="1"/>
</dbReference>
<dbReference type="Gene3D" id="3.30.730.10">
    <property type="entry name" value="AP2/ERF domain"/>
    <property type="match status" value="1"/>
</dbReference>
<keyword evidence="6" id="KW-0539">Nucleus</keyword>
<organism evidence="8 9">
    <name type="scientific">Carpinus fangiana</name>
    <dbReference type="NCBI Taxonomy" id="176857"/>
    <lineage>
        <taxon>Eukaryota</taxon>
        <taxon>Viridiplantae</taxon>
        <taxon>Streptophyta</taxon>
        <taxon>Embryophyta</taxon>
        <taxon>Tracheophyta</taxon>
        <taxon>Spermatophyta</taxon>
        <taxon>Magnoliopsida</taxon>
        <taxon>eudicotyledons</taxon>
        <taxon>Gunneridae</taxon>
        <taxon>Pentapetalae</taxon>
        <taxon>rosids</taxon>
        <taxon>fabids</taxon>
        <taxon>Fagales</taxon>
        <taxon>Betulaceae</taxon>
        <taxon>Carpinus</taxon>
    </lineage>
</organism>
<feature type="domain" description="AP2/ERF" evidence="7">
    <location>
        <begin position="33"/>
        <end position="90"/>
    </location>
</feature>
<dbReference type="GO" id="GO:0003700">
    <property type="term" value="F:DNA-binding transcription factor activity"/>
    <property type="evidence" value="ECO:0007669"/>
    <property type="project" value="InterPro"/>
</dbReference>
<proteinExistence type="predicted"/>
<accession>A0A5N6QF34</accession>
<evidence type="ECO:0000256" key="5">
    <source>
        <dbReference type="ARBA" id="ARBA00023163"/>
    </source>
</evidence>
<dbReference type="Pfam" id="PF00847">
    <property type="entry name" value="AP2"/>
    <property type="match status" value="1"/>
</dbReference>
<dbReference type="GO" id="GO:0003677">
    <property type="term" value="F:DNA binding"/>
    <property type="evidence" value="ECO:0007669"/>
    <property type="project" value="UniProtKB-KW"/>
</dbReference>
<keyword evidence="3" id="KW-0805">Transcription regulation</keyword>
<keyword evidence="4" id="KW-0238">DNA-binding</keyword>
<evidence type="ECO:0000256" key="1">
    <source>
        <dbReference type="ARBA" id="ARBA00004123"/>
    </source>
</evidence>
<comment type="subcellular location">
    <subcellularLocation>
        <location evidence="1">Nucleus</location>
    </subcellularLocation>
</comment>
<dbReference type="AlphaFoldDB" id="A0A5N6QF34"/>